<dbReference type="PROSITE" id="PS51257">
    <property type="entry name" value="PROKAR_LIPOPROTEIN"/>
    <property type="match status" value="1"/>
</dbReference>
<reference evidence="1 2" key="1">
    <citation type="submission" date="2017-01" db="EMBL/GenBank/DDBJ databases">
        <authorList>
            <person name="Mah S.A."/>
            <person name="Swanson W.J."/>
            <person name="Moy G.W."/>
            <person name="Vacquier V.D."/>
        </authorList>
    </citation>
    <scope>NUCLEOTIDE SEQUENCE [LARGE SCALE GENOMIC DNA]</scope>
    <source>
        <strain evidence="1 2">DSM 18014</strain>
    </source>
</reference>
<name>A0A1N7L949_9FLAO</name>
<dbReference type="EMBL" id="FTOV01000002">
    <property type="protein sequence ID" value="SIS70327.1"/>
    <property type="molecule type" value="Genomic_DNA"/>
</dbReference>
<evidence type="ECO:0000313" key="2">
    <source>
        <dbReference type="Proteomes" id="UP000185781"/>
    </source>
</evidence>
<accession>A0A1N7L949</accession>
<organism evidence="1 2">
    <name type="scientific">Chryseobacterium gambrini</name>
    <dbReference type="NCBI Taxonomy" id="373672"/>
    <lineage>
        <taxon>Bacteria</taxon>
        <taxon>Pseudomonadati</taxon>
        <taxon>Bacteroidota</taxon>
        <taxon>Flavobacteriia</taxon>
        <taxon>Flavobacteriales</taxon>
        <taxon>Weeksellaceae</taxon>
        <taxon>Chryseobacterium group</taxon>
        <taxon>Chryseobacterium</taxon>
    </lineage>
</organism>
<dbReference type="AlphaFoldDB" id="A0A1N7L949"/>
<sequence length="59" mass="6893">MRQLLSDLLSYWDDRFLNFLFLLSFGCNIQSNMATIARITIHGNTVLMSYPQAEAIFQY</sequence>
<dbReference type="Proteomes" id="UP000185781">
    <property type="component" value="Unassembled WGS sequence"/>
</dbReference>
<gene>
    <name evidence="1" type="ORF">SAMN05421785_10268</name>
</gene>
<evidence type="ECO:0000313" key="1">
    <source>
        <dbReference type="EMBL" id="SIS70327.1"/>
    </source>
</evidence>
<protein>
    <submittedName>
        <fullName evidence="1">Uncharacterized protein</fullName>
    </submittedName>
</protein>
<proteinExistence type="predicted"/>